<dbReference type="PANTHER" id="PTHR43464">
    <property type="entry name" value="METHYLTRANSFERASE"/>
    <property type="match status" value="1"/>
</dbReference>
<keyword evidence="3" id="KW-0949">S-adenosyl-L-methionine</keyword>
<dbReference type="RefSeq" id="WP_262685565.1">
    <property type="nucleotide sequence ID" value="NZ_JAOQIO010000084.1"/>
</dbReference>
<evidence type="ECO:0000256" key="3">
    <source>
        <dbReference type="ARBA" id="ARBA00022691"/>
    </source>
</evidence>
<organism evidence="5 6">
    <name type="scientific">Paenibacillus baimaensis</name>
    <dbReference type="NCBI Taxonomy" id="2982185"/>
    <lineage>
        <taxon>Bacteria</taxon>
        <taxon>Bacillati</taxon>
        <taxon>Bacillota</taxon>
        <taxon>Bacilli</taxon>
        <taxon>Bacillales</taxon>
        <taxon>Paenibacillaceae</taxon>
        <taxon>Paenibacillus</taxon>
    </lineage>
</organism>
<comment type="caution">
    <text evidence="5">The sequence shown here is derived from an EMBL/GenBank/DDBJ whole genome shotgun (WGS) entry which is preliminary data.</text>
</comment>
<accession>A0ABT2UIC6</accession>
<dbReference type="InterPro" id="IPR013216">
    <property type="entry name" value="Methyltransf_11"/>
</dbReference>
<dbReference type="Proteomes" id="UP001652445">
    <property type="component" value="Unassembled WGS sequence"/>
</dbReference>
<dbReference type="PANTHER" id="PTHR43464:SF19">
    <property type="entry name" value="UBIQUINONE BIOSYNTHESIS O-METHYLTRANSFERASE, MITOCHONDRIAL"/>
    <property type="match status" value="1"/>
</dbReference>
<protein>
    <submittedName>
        <fullName evidence="5">Methyltransferase domain-containing protein</fullName>
    </submittedName>
</protein>
<evidence type="ECO:0000256" key="2">
    <source>
        <dbReference type="ARBA" id="ARBA00022679"/>
    </source>
</evidence>
<dbReference type="Gene3D" id="3.40.50.150">
    <property type="entry name" value="Vaccinia Virus protein VP39"/>
    <property type="match status" value="1"/>
</dbReference>
<dbReference type="InterPro" id="IPR029063">
    <property type="entry name" value="SAM-dependent_MTases_sf"/>
</dbReference>
<keyword evidence="6" id="KW-1185">Reference proteome</keyword>
<dbReference type="EMBL" id="JAOQIO010000084">
    <property type="protein sequence ID" value="MCU6794404.1"/>
    <property type="molecule type" value="Genomic_DNA"/>
</dbReference>
<evidence type="ECO:0000313" key="6">
    <source>
        <dbReference type="Proteomes" id="UP001652445"/>
    </source>
</evidence>
<evidence type="ECO:0000313" key="5">
    <source>
        <dbReference type="EMBL" id="MCU6794404.1"/>
    </source>
</evidence>
<sequence length="242" mass="28440">MKEKVLQAYEKLAKDYEIHVDTESGHNAYYERPAMMKLMPSDMRELAVLDAGCAAGWYTEQFIKRGSQVTAVDLSPAMVEACKRRVGDETAVFTCDLAETLPFHNEIFNLIVSSLTLHYIDDWEPTFREFHRILKPGGCLIFSVHHPFMDFKHFDRPDYFAHELLKETWNKKESGPVEVTFYRRPLQEILNVTSAQFVIDRIVEPQPDIEFKDKPESMDWYKRWFDRLSTNPHFLIVKARKQ</sequence>
<dbReference type="CDD" id="cd02440">
    <property type="entry name" value="AdoMet_MTases"/>
    <property type="match status" value="1"/>
</dbReference>
<dbReference type="GO" id="GO:0032259">
    <property type="term" value="P:methylation"/>
    <property type="evidence" value="ECO:0007669"/>
    <property type="project" value="UniProtKB-KW"/>
</dbReference>
<evidence type="ECO:0000259" key="4">
    <source>
        <dbReference type="Pfam" id="PF08241"/>
    </source>
</evidence>
<evidence type="ECO:0000256" key="1">
    <source>
        <dbReference type="ARBA" id="ARBA00022603"/>
    </source>
</evidence>
<dbReference type="Pfam" id="PF08241">
    <property type="entry name" value="Methyltransf_11"/>
    <property type="match status" value="1"/>
</dbReference>
<proteinExistence type="predicted"/>
<gene>
    <name evidence="5" type="ORF">OB236_20055</name>
</gene>
<keyword evidence="2" id="KW-0808">Transferase</keyword>
<keyword evidence="1 5" id="KW-0489">Methyltransferase</keyword>
<feature type="domain" description="Methyltransferase type 11" evidence="4">
    <location>
        <begin position="49"/>
        <end position="142"/>
    </location>
</feature>
<dbReference type="SUPFAM" id="SSF53335">
    <property type="entry name" value="S-adenosyl-L-methionine-dependent methyltransferases"/>
    <property type="match status" value="1"/>
</dbReference>
<dbReference type="GO" id="GO:0008168">
    <property type="term" value="F:methyltransferase activity"/>
    <property type="evidence" value="ECO:0007669"/>
    <property type="project" value="UniProtKB-KW"/>
</dbReference>
<name>A0ABT2UIC6_9BACL</name>
<reference evidence="5 6" key="1">
    <citation type="submission" date="2022-09" db="EMBL/GenBank/DDBJ databases">
        <authorList>
            <person name="Han X.L."/>
            <person name="Wang Q."/>
            <person name="Lu T."/>
        </authorList>
    </citation>
    <scope>NUCLEOTIDE SEQUENCE [LARGE SCALE GENOMIC DNA]</scope>
    <source>
        <strain evidence="5 6">WQ 127069</strain>
    </source>
</reference>